<reference evidence="5 6" key="1">
    <citation type="submission" date="2019-06" db="EMBL/GenBank/DDBJ databases">
        <title>Genomic Encyclopedia of Type Strains, Phase IV (KMG-V): Genome sequencing to study the core and pangenomes of soil and plant-associated prokaryotes.</title>
        <authorList>
            <person name="Whitman W."/>
        </authorList>
    </citation>
    <scope>NUCLEOTIDE SEQUENCE [LARGE SCALE GENOMIC DNA]</scope>
    <source>
        <strain evidence="5 6">BR 11622</strain>
    </source>
</reference>
<dbReference type="PROSITE" id="PS51318">
    <property type="entry name" value="TAT"/>
    <property type="match status" value="1"/>
</dbReference>
<dbReference type="InterPro" id="IPR006311">
    <property type="entry name" value="TAT_signal"/>
</dbReference>
<accession>A0A560H432</accession>
<dbReference type="InterPro" id="IPR002018">
    <property type="entry name" value="CarbesteraseB"/>
</dbReference>
<sequence>MPLSLNRRAVLRAGAAVATAPYFWIPARADDGIWFTRTTEPFVELETTAGRVRGGHDRGALAFRGIPYAGPVSGRNRFKAPPKVSPWTGVRDATLLGPPALQGPGTTYGEHEPAYSEDCLVLNVWTPAVNDGAKRPVMVYCHGGGFTTGSGGQRIQDGARLAATYDVVVVATNHRLGLLGYLYLGDLGGADYATSGNQGILDIIAALGWVKDNIATFGGDPGNVMVFGESGGSAKTCAVMAMPASQGLYHKAGLQSGHLLRGLPREVATETTRRVLAALDIAPKDFTRLHDVPADKLLALQLAAEKGQGPLAVPTPEWRASHPPPRPSLATLRAAKPGGWGPVVDGTTLPHDPFDPAAPAIAAGIPLLIGTMRDEATFFERDHPAFFHMDAAGLDAHMRRALGDDAQRVLATYRRTRPDATPVEQGIAIETAISMGNGAVAIADRKAAQAAPVYRYRNDFPSNIAIKGTDWTLRAGHATDISVTFLNTEMPDLQGDGPGLVEASKAVSGYFTSFARSGVPTAARQPAWPRYNIKDRAVMLLNSQCQVALDPDGQEREMWQAMGV</sequence>
<evidence type="ECO:0000256" key="1">
    <source>
        <dbReference type="ARBA" id="ARBA00005964"/>
    </source>
</evidence>
<feature type="domain" description="Carboxylesterase type B" evidence="4">
    <location>
        <begin position="45"/>
        <end position="555"/>
    </location>
</feature>
<dbReference type="PANTHER" id="PTHR11559">
    <property type="entry name" value="CARBOXYLESTERASE"/>
    <property type="match status" value="1"/>
</dbReference>
<dbReference type="Gene3D" id="3.40.50.1820">
    <property type="entry name" value="alpha/beta hydrolase"/>
    <property type="match status" value="1"/>
</dbReference>
<dbReference type="RefSeq" id="WP_211102093.1">
    <property type="nucleotide sequence ID" value="NZ_VITR01000009.1"/>
</dbReference>
<gene>
    <name evidence="5" type="ORF">FBZ90_109202</name>
</gene>
<dbReference type="InterPro" id="IPR029058">
    <property type="entry name" value="AB_hydrolase_fold"/>
</dbReference>
<dbReference type="EMBL" id="VITR01000009">
    <property type="protein sequence ID" value="TWB40599.1"/>
    <property type="molecule type" value="Genomic_DNA"/>
</dbReference>
<keyword evidence="6" id="KW-1185">Reference proteome</keyword>
<comment type="caution">
    <text evidence="5">The sequence shown here is derived from an EMBL/GenBank/DDBJ whole genome shotgun (WGS) entry which is preliminary data.</text>
</comment>
<comment type="similarity">
    <text evidence="1 3">Belongs to the type-B carboxylesterase/lipase family.</text>
</comment>
<dbReference type="PROSITE" id="PS00122">
    <property type="entry name" value="CARBOXYLESTERASE_B_1"/>
    <property type="match status" value="1"/>
</dbReference>
<dbReference type="Pfam" id="PF00135">
    <property type="entry name" value="COesterase"/>
    <property type="match status" value="1"/>
</dbReference>
<dbReference type="InterPro" id="IPR019826">
    <property type="entry name" value="Carboxylesterase_B_AS"/>
</dbReference>
<dbReference type="InterPro" id="IPR050309">
    <property type="entry name" value="Type-B_Carboxylest/Lipase"/>
</dbReference>
<organism evidence="5 6">
    <name type="scientific">Nitrospirillum amazonense</name>
    <dbReference type="NCBI Taxonomy" id="28077"/>
    <lineage>
        <taxon>Bacteria</taxon>
        <taxon>Pseudomonadati</taxon>
        <taxon>Pseudomonadota</taxon>
        <taxon>Alphaproteobacteria</taxon>
        <taxon>Rhodospirillales</taxon>
        <taxon>Azospirillaceae</taxon>
        <taxon>Nitrospirillum</taxon>
    </lineage>
</organism>
<protein>
    <recommendedName>
        <fullName evidence="3">Carboxylic ester hydrolase</fullName>
        <ecNumber evidence="3">3.1.1.-</ecNumber>
    </recommendedName>
</protein>
<dbReference type="GO" id="GO:0016787">
    <property type="term" value="F:hydrolase activity"/>
    <property type="evidence" value="ECO:0007669"/>
    <property type="project" value="UniProtKB-KW"/>
</dbReference>
<evidence type="ECO:0000256" key="2">
    <source>
        <dbReference type="ARBA" id="ARBA00022801"/>
    </source>
</evidence>
<evidence type="ECO:0000313" key="5">
    <source>
        <dbReference type="EMBL" id="TWB40599.1"/>
    </source>
</evidence>
<dbReference type="EC" id="3.1.1.-" evidence="3"/>
<dbReference type="SUPFAM" id="SSF53474">
    <property type="entry name" value="alpha/beta-Hydrolases"/>
    <property type="match status" value="1"/>
</dbReference>
<evidence type="ECO:0000259" key="4">
    <source>
        <dbReference type="Pfam" id="PF00135"/>
    </source>
</evidence>
<name>A0A560H432_9PROT</name>
<proteinExistence type="inferred from homology"/>
<evidence type="ECO:0000313" key="6">
    <source>
        <dbReference type="Proteomes" id="UP000315751"/>
    </source>
</evidence>
<evidence type="ECO:0000256" key="3">
    <source>
        <dbReference type="RuleBase" id="RU361235"/>
    </source>
</evidence>
<dbReference type="Proteomes" id="UP000315751">
    <property type="component" value="Unassembled WGS sequence"/>
</dbReference>
<dbReference type="AlphaFoldDB" id="A0A560H432"/>
<keyword evidence="2 3" id="KW-0378">Hydrolase</keyword>